<gene>
    <name evidence="1" type="ORF">SEMRO_2558_G331220.1</name>
</gene>
<dbReference type="InterPro" id="IPR050275">
    <property type="entry name" value="PGM_Phosphatase"/>
</dbReference>
<dbReference type="InterPro" id="IPR013078">
    <property type="entry name" value="His_Pase_superF_clade-1"/>
</dbReference>
<dbReference type="Pfam" id="PF00300">
    <property type="entry name" value="His_Phos_1"/>
    <property type="match status" value="1"/>
</dbReference>
<organism evidence="1 2">
    <name type="scientific">Seminavis robusta</name>
    <dbReference type="NCBI Taxonomy" id="568900"/>
    <lineage>
        <taxon>Eukaryota</taxon>
        <taxon>Sar</taxon>
        <taxon>Stramenopiles</taxon>
        <taxon>Ochrophyta</taxon>
        <taxon>Bacillariophyta</taxon>
        <taxon>Bacillariophyceae</taxon>
        <taxon>Bacillariophycidae</taxon>
        <taxon>Naviculales</taxon>
        <taxon>Naviculaceae</taxon>
        <taxon>Seminavis</taxon>
    </lineage>
</organism>
<dbReference type="SUPFAM" id="SSF53254">
    <property type="entry name" value="Phosphoglycerate mutase-like"/>
    <property type="match status" value="1"/>
</dbReference>
<dbReference type="CDD" id="cd07067">
    <property type="entry name" value="HP_PGM_like"/>
    <property type="match status" value="1"/>
</dbReference>
<keyword evidence="2" id="KW-1185">Reference proteome</keyword>
<dbReference type="PANTHER" id="PTHR48100:SF1">
    <property type="entry name" value="HISTIDINE PHOSPHATASE FAMILY PROTEIN-RELATED"/>
    <property type="match status" value="1"/>
</dbReference>
<dbReference type="OrthoDB" id="496981at2759"/>
<reference evidence="1" key="1">
    <citation type="submission" date="2020-06" db="EMBL/GenBank/DDBJ databases">
        <authorList>
            <consortium name="Plant Systems Biology data submission"/>
        </authorList>
    </citation>
    <scope>NUCLEOTIDE SEQUENCE</scope>
    <source>
        <strain evidence="1">D6</strain>
    </source>
</reference>
<dbReference type="GO" id="GO:0016791">
    <property type="term" value="F:phosphatase activity"/>
    <property type="evidence" value="ECO:0007669"/>
    <property type="project" value="TreeGrafter"/>
</dbReference>
<dbReference type="AlphaFoldDB" id="A0A9N8EZC0"/>
<proteinExistence type="predicted"/>
<evidence type="ECO:0000313" key="2">
    <source>
        <dbReference type="Proteomes" id="UP001153069"/>
    </source>
</evidence>
<dbReference type="InterPro" id="IPR029033">
    <property type="entry name" value="His_PPase_superfam"/>
</dbReference>
<evidence type="ECO:0000313" key="1">
    <source>
        <dbReference type="EMBL" id="CAB9529608.1"/>
    </source>
</evidence>
<dbReference type="Gene3D" id="3.40.50.1240">
    <property type="entry name" value="Phosphoglycerate mutase-like"/>
    <property type="match status" value="1"/>
</dbReference>
<dbReference type="EMBL" id="CAICTM010002556">
    <property type="protein sequence ID" value="CAB9529608.1"/>
    <property type="molecule type" value="Genomic_DNA"/>
</dbReference>
<comment type="caution">
    <text evidence="1">The sequence shown here is derived from an EMBL/GenBank/DDBJ whole genome shotgun (WGS) entry which is preliminary data.</text>
</comment>
<name>A0A9N8EZC0_9STRA</name>
<protein>
    <submittedName>
        <fullName evidence="1">Mutase-like protein</fullName>
    </submittedName>
</protein>
<dbReference type="Proteomes" id="UP001153069">
    <property type="component" value="Unassembled WGS sequence"/>
</dbReference>
<sequence length="274" mass="31399">MSAPTAESAKALEIDQKDMEEHMQGMPKVYASMRDRPLTVKAYAFDDPKAPVDAVVVHFVRHGQGFHNLIASLFSCQGKEWEPYSQTRDNPYIMQEILDAPLTQKGRQQACLLQPKIKELKTKPQLVVLSPLCRALQTGVIAFEELLVAADVPFLAHEMVREQSSVHCCDKRRPISRQAKEFPQVDFSRIESDEDVIFKYDKPESIAEVGERAYKFLQWLSERPEKHVGVSSHSAWLFTVFNGVLECDDSLKDWFHTGEMRSVKLEFIQKFEKP</sequence>
<accession>A0A9N8EZC0</accession>
<dbReference type="PANTHER" id="PTHR48100">
    <property type="entry name" value="BROAD-SPECIFICITY PHOSPHATASE YOR283W-RELATED"/>
    <property type="match status" value="1"/>
</dbReference>
<dbReference type="GO" id="GO:0005737">
    <property type="term" value="C:cytoplasm"/>
    <property type="evidence" value="ECO:0007669"/>
    <property type="project" value="TreeGrafter"/>
</dbReference>